<gene>
    <name evidence="2" type="ORF">EDC26_11478</name>
</gene>
<feature type="signal peptide" evidence="1">
    <location>
        <begin position="1"/>
        <end position="22"/>
    </location>
</feature>
<keyword evidence="3" id="KW-1185">Reference proteome</keyword>
<evidence type="ECO:0000256" key="1">
    <source>
        <dbReference type="SAM" id="SignalP"/>
    </source>
</evidence>
<sequence>MKRLLLAGIAAVALLGSSAAMARVDVGISIGVPGVVFGGPAYYPPVYVAPPPVVVVPGPIYAPVPVYGYGPRYYREGFVEYRGYRRGHGRGHWKNHRGHGHDYRR</sequence>
<dbReference type="RefSeq" id="WP_132584316.1">
    <property type="nucleotide sequence ID" value="NZ_SMAJ01000014.1"/>
</dbReference>
<organism evidence="2 3">
    <name type="scientific">Paralcaligenes ureilyticus</name>
    <dbReference type="NCBI Taxonomy" id="627131"/>
    <lineage>
        <taxon>Bacteria</taxon>
        <taxon>Pseudomonadati</taxon>
        <taxon>Pseudomonadota</taxon>
        <taxon>Betaproteobacteria</taxon>
        <taxon>Burkholderiales</taxon>
        <taxon>Alcaligenaceae</taxon>
        <taxon>Paralcaligenes</taxon>
    </lineage>
</organism>
<comment type="caution">
    <text evidence="2">The sequence shown here is derived from an EMBL/GenBank/DDBJ whole genome shotgun (WGS) entry which is preliminary data.</text>
</comment>
<accession>A0A4R3LTA0</accession>
<protein>
    <recommendedName>
        <fullName evidence="4">PXPV repeat-containing protein</fullName>
    </recommendedName>
</protein>
<keyword evidence="1" id="KW-0732">Signal</keyword>
<dbReference type="AlphaFoldDB" id="A0A4R3LTA0"/>
<name>A0A4R3LTA0_9BURK</name>
<proteinExistence type="predicted"/>
<reference evidence="2 3" key="1">
    <citation type="submission" date="2019-03" db="EMBL/GenBank/DDBJ databases">
        <title>Genomic Encyclopedia of Type Strains, Phase IV (KMG-IV): sequencing the most valuable type-strain genomes for metagenomic binning, comparative biology and taxonomic classification.</title>
        <authorList>
            <person name="Goeker M."/>
        </authorList>
    </citation>
    <scope>NUCLEOTIDE SEQUENCE [LARGE SCALE GENOMIC DNA]</scope>
    <source>
        <strain evidence="2 3">DSM 24591</strain>
    </source>
</reference>
<feature type="chain" id="PRO_5021026270" description="PXPV repeat-containing protein" evidence="1">
    <location>
        <begin position="23"/>
        <end position="105"/>
    </location>
</feature>
<evidence type="ECO:0000313" key="2">
    <source>
        <dbReference type="EMBL" id="TCT03770.1"/>
    </source>
</evidence>
<dbReference type="EMBL" id="SMAJ01000014">
    <property type="protein sequence ID" value="TCT03770.1"/>
    <property type="molecule type" value="Genomic_DNA"/>
</dbReference>
<evidence type="ECO:0008006" key="4">
    <source>
        <dbReference type="Google" id="ProtNLM"/>
    </source>
</evidence>
<dbReference type="Proteomes" id="UP000295525">
    <property type="component" value="Unassembled WGS sequence"/>
</dbReference>
<evidence type="ECO:0000313" key="3">
    <source>
        <dbReference type="Proteomes" id="UP000295525"/>
    </source>
</evidence>